<proteinExistence type="predicted"/>
<feature type="transmembrane region" description="Helical" evidence="1">
    <location>
        <begin position="44"/>
        <end position="65"/>
    </location>
</feature>
<gene>
    <name evidence="2" type="ORF">RU08_02220</name>
</gene>
<name>A0A0D0L7Y7_9PSED</name>
<organism evidence="2 3">
    <name type="scientific">Pseudomonas fulva</name>
    <dbReference type="NCBI Taxonomy" id="47880"/>
    <lineage>
        <taxon>Bacteria</taxon>
        <taxon>Pseudomonadati</taxon>
        <taxon>Pseudomonadota</taxon>
        <taxon>Gammaproteobacteria</taxon>
        <taxon>Pseudomonadales</taxon>
        <taxon>Pseudomonadaceae</taxon>
        <taxon>Pseudomonas</taxon>
    </lineage>
</organism>
<accession>A0A0D0L7Y7</accession>
<keyword evidence="1" id="KW-1133">Transmembrane helix</keyword>
<sequence>MSLTALIIGVIGQLFFAGLQGLIVVFSAAALANNSELTPFQDRLLASLMLLLPAVSIFTACLLIVGYLNTAPWLSNLWHLLPVTGFGLYLLFLLYVNH</sequence>
<comment type="caution">
    <text evidence="2">The sequence shown here is derived from an EMBL/GenBank/DDBJ whole genome shotgun (WGS) entry which is preliminary data.</text>
</comment>
<feature type="transmembrane region" description="Helical" evidence="1">
    <location>
        <begin position="77"/>
        <end position="96"/>
    </location>
</feature>
<feature type="transmembrane region" description="Helical" evidence="1">
    <location>
        <begin position="6"/>
        <end position="32"/>
    </location>
</feature>
<dbReference type="Proteomes" id="UP000032068">
    <property type="component" value="Unassembled WGS sequence"/>
</dbReference>
<protein>
    <submittedName>
        <fullName evidence="2">Uncharacterized protein</fullName>
    </submittedName>
</protein>
<evidence type="ECO:0000256" key="1">
    <source>
        <dbReference type="SAM" id="Phobius"/>
    </source>
</evidence>
<keyword evidence="1" id="KW-0812">Transmembrane</keyword>
<dbReference type="EMBL" id="JXQW01000004">
    <property type="protein sequence ID" value="KIQ06029.1"/>
    <property type="molecule type" value="Genomic_DNA"/>
</dbReference>
<dbReference type="OrthoDB" id="6899986at2"/>
<dbReference type="AlphaFoldDB" id="A0A0D0L7Y7"/>
<evidence type="ECO:0000313" key="3">
    <source>
        <dbReference type="Proteomes" id="UP000032068"/>
    </source>
</evidence>
<evidence type="ECO:0000313" key="2">
    <source>
        <dbReference type="EMBL" id="KIQ06029.1"/>
    </source>
</evidence>
<keyword evidence="1" id="KW-0472">Membrane</keyword>
<dbReference type="RefSeq" id="WP_042552164.1">
    <property type="nucleotide sequence ID" value="NZ_JXQW01000004.1"/>
</dbReference>
<reference evidence="2 3" key="1">
    <citation type="submission" date="2014-12" db="EMBL/GenBank/DDBJ databases">
        <title>16Stimator: statistical estimation of ribosomal gene copy numbers from draft genome assemblies.</title>
        <authorList>
            <person name="Perisin M.A."/>
            <person name="Vetter M."/>
            <person name="Gilbert J.A."/>
            <person name="Bergelson J."/>
        </authorList>
    </citation>
    <scope>NUCLEOTIDE SEQUENCE [LARGE SCALE GENOMIC DNA]</scope>
    <source>
        <strain evidence="2 3">MEJ086</strain>
    </source>
</reference>